<feature type="transmembrane region" description="Helical" evidence="8">
    <location>
        <begin position="121"/>
        <end position="140"/>
    </location>
</feature>
<dbReference type="SUPFAM" id="SSF161098">
    <property type="entry name" value="MetI-like"/>
    <property type="match status" value="2"/>
</dbReference>
<comment type="similarity">
    <text evidence="8">Belongs to the binding-protein-dependent transport system permease family.</text>
</comment>
<dbReference type="PROSITE" id="PS50928">
    <property type="entry name" value="ABC_TM1"/>
    <property type="match status" value="2"/>
</dbReference>
<evidence type="ECO:0000256" key="3">
    <source>
        <dbReference type="ARBA" id="ARBA00022475"/>
    </source>
</evidence>
<evidence type="ECO:0000256" key="4">
    <source>
        <dbReference type="ARBA" id="ARBA00022519"/>
    </source>
</evidence>
<evidence type="ECO:0000313" key="11">
    <source>
        <dbReference type="Proteomes" id="UP001596152"/>
    </source>
</evidence>
<organism evidence="10 11">
    <name type="scientific">Brevundimonas staleyi</name>
    <dbReference type="NCBI Taxonomy" id="74326"/>
    <lineage>
        <taxon>Bacteria</taxon>
        <taxon>Pseudomonadati</taxon>
        <taxon>Pseudomonadota</taxon>
        <taxon>Alphaproteobacteria</taxon>
        <taxon>Caulobacterales</taxon>
        <taxon>Caulobacteraceae</taxon>
        <taxon>Brevundimonas</taxon>
    </lineage>
</organism>
<keyword evidence="5 8" id="KW-0812">Transmembrane</keyword>
<reference evidence="11" key="1">
    <citation type="journal article" date="2019" name="Int. J. Syst. Evol. Microbiol.">
        <title>The Global Catalogue of Microorganisms (GCM) 10K type strain sequencing project: providing services to taxonomists for standard genome sequencing and annotation.</title>
        <authorList>
            <consortium name="The Broad Institute Genomics Platform"/>
            <consortium name="The Broad Institute Genome Sequencing Center for Infectious Disease"/>
            <person name="Wu L."/>
            <person name="Ma J."/>
        </authorList>
    </citation>
    <scope>NUCLEOTIDE SEQUENCE [LARGE SCALE GENOMIC DNA]</scope>
    <source>
        <strain evidence="11">JCM 12125</strain>
    </source>
</reference>
<keyword evidence="6 8" id="KW-1133">Transmembrane helix</keyword>
<accession>A0ABW0FX58</accession>
<keyword evidence="3" id="KW-1003">Cell membrane</keyword>
<keyword evidence="11" id="KW-1185">Reference proteome</keyword>
<feature type="transmembrane region" description="Helical" evidence="8">
    <location>
        <begin position="424"/>
        <end position="446"/>
    </location>
</feature>
<dbReference type="CDD" id="cd06261">
    <property type="entry name" value="TM_PBP2"/>
    <property type="match status" value="2"/>
</dbReference>
<dbReference type="PANTHER" id="PTHR43357">
    <property type="entry name" value="INNER MEMBRANE ABC TRANSPORTER PERMEASE PROTEIN YDCV"/>
    <property type="match status" value="1"/>
</dbReference>
<feature type="transmembrane region" description="Helical" evidence="8">
    <location>
        <begin position="177"/>
        <end position="200"/>
    </location>
</feature>
<feature type="transmembrane region" description="Helical" evidence="8">
    <location>
        <begin position="345"/>
        <end position="362"/>
    </location>
</feature>
<evidence type="ECO:0000256" key="1">
    <source>
        <dbReference type="ARBA" id="ARBA00004429"/>
    </source>
</evidence>
<evidence type="ECO:0000256" key="8">
    <source>
        <dbReference type="RuleBase" id="RU363032"/>
    </source>
</evidence>
<protein>
    <submittedName>
        <fullName evidence="10">ABC transporter permease</fullName>
    </submittedName>
</protein>
<gene>
    <name evidence="10" type="ORF">ACFPIE_20000</name>
</gene>
<dbReference type="InterPro" id="IPR035906">
    <property type="entry name" value="MetI-like_sf"/>
</dbReference>
<evidence type="ECO:0000256" key="7">
    <source>
        <dbReference type="ARBA" id="ARBA00023136"/>
    </source>
</evidence>
<dbReference type="RefSeq" id="WP_374039417.1">
    <property type="nucleotide sequence ID" value="NZ_CP169082.1"/>
</dbReference>
<comment type="caution">
    <text evidence="10">The sequence shown here is derived from an EMBL/GenBank/DDBJ whole genome shotgun (WGS) entry which is preliminary data.</text>
</comment>
<feature type="transmembrane region" description="Helical" evidence="8">
    <location>
        <begin position="36"/>
        <end position="63"/>
    </location>
</feature>
<sequence>MALAAAMVALLPLAGVIWAAVGGAGADIAARDIARYAATSAVLAVLVGGLTGVVGSVAAWLVVMHRFPGRDVFAWALALPLAAPAFALAYAYADLFDAAGPLRFWLRGQFGFDLPIQMRSVPGAALVLTCAFYPYVYLAMRAAFTNQSSNLLEAARTLGCGSSEAFRRVALPLARPALAAGIALAVMETLADYGAVQFLSVQTLTTGVVRAWSVYGSTVSAARFALPLLGAAALLLWIERWGRRGQGLESARARFRDLAPVRLGGAKAWAATGFCLLLLTLGLLLPLGWLVVRSIDVSPDWARLAVAARNSLMFGGAGAVTTVLLATLLALGARRLPVTARLASLGYATPGAVMAIGLLAPASLVWTLFPGTVGVTATGLILVVYAYAARLMAAALEPIEAGLTKIPASLNQAARSLGRGELGAAFRVDLPLVKGATLTGLLIVFIDVLKELPATLILRPFNVDTLAVLASNYALDERLPQAGWPAILIILTALPTVVWLSLKITAARPGDAR</sequence>
<evidence type="ECO:0000313" key="10">
    <source>
        <dbReference type="EMBL" id="MFC5346205.1"/>
    </source>
</evidence>
<dbReference type="Pfam" id="PF00528">
    <property type="entry name" value="BPD_transp_1"/>
    <property type="match status" value="1"/>
</dbReference>
<name>A0ABW0FX58_9CAUL</name>
<dbReference type="InterPro" id="IPR000515">
    <property type="entry name" value="MetI-like"/>
</dbReference>
<comment type="subcellular location">
    <subcellularLocation>
        <location evidence="1">Cell inner membrane</location>
        <topology evidence="1">Multi-pass membrane protein</topology>
    </subcellularLocation>
    <subcellularLocation>
        <location evidence="8">Cell membrane</location>
        <topology evidence="8">Multi-pass membrane protein</topology>
    </subcellularLocation>
</comment>
<evidence type="ECO:0000256" key="2">
    <source>
        <dbReference type="ARBA" id="ARBA00022448"/>
    </source>
</evidence>
<feature type="transmembrane region" description="Helical" evidence="8">
    <location>
        <begin position="312"/>
        <end position="333"/>
    </location>
</feature>
<dbReference type="PANTHER" id="PTHR43357:SF3">
    <property type="entry name" value="FE(3+)-TRANSPORT SYSTEM PERMEASE PROTEIN FBPB 2"/>
    <property type="match status" value="1"/>
</dbReference>
<feature type="domain" description="ABC transmembrane type-1" evidence="9">
    <location>
        <begin position="37"/>
        <end position="237"/>
    </location>
</feature>
<keyword evidence="2 8" id="KW-0813">Transport</keyword>
<feature type="transmembrane region" description="Helical" evidence="8">
    <location>
        <begin position="72"/>
        <end position="93"/>
    </location>
</feature>
<dbReference type="Proteomes" id="UP001596152">
    <property type="component" value="Unassembled WGS sequence"/>
</dbReference>
<keyword evidence="4" id="KW-0997">Cell inner membrane</keyword>
<dbReference type="EMBL" id="JBHSLF010000056">
    <property type="protein sequence ID" value="MFC5346205.1"/>
    <property type="molecule type" value="Genomic_DNA"/>
</dbReference>
<evidence type="ECO:0000256" key="6">
    <source>
        <dbReference type="ARBA" id="ARBA00022989"/>
    </source>
</evidence>
<proteinExistence type="inferred from homology"/>
<feature type="domain" description="ABC transmembrane type-1" evidence="9">
    <location>
        <begin position="308"/>
        <end position="500"/>
    </location>
</feature>
<feature type="transmembrane region" description="Helical" evidence="8">
    <location>
        <begin position="220"/>
        <end position="238"/>
    </location>
</feature>
<feature type="transmembrane region" description="Helical" evidence="8">
    <location>
        <begin position="368"/>
        <end position="388"/>
    </location>
</feature>
<dbReference type="Gene3D" id="1.10.3720.10">
    <property type="entry name" value="MetI-like"/>
    <property type="match status" value="2"/>
</dbReference>
<keyword evidence="7 8" id="KW-0472">Membrane</keyword>
<evidence type="ECO:0000256" key="5">
    <source>
        <dbReference type="ARBA" id="ARBA00022692"/>
    </source>
</evidence>
<evidence type="ECO:0000259" key="9">
    <source>
        <dbReference type="PROSITE" id="PS50928"/>
    </source>
</evidence>
<feature type="transmembrane region" description="Helical" evidence="8">
    <location>
        <begin position="268"/>
        <end position="292"/>
    </location>
</feature>
<feature type="transmembrane region" description="Helical" evidence="8">
    <location>
        <begin position="482"/>
        <end position="502"/>
    </location>
</feature>